<sequence length="1583" mass="168799">MWILGTKQESGSILAIVTFIQIVLLFLVVLQDRTGRTCGPKPRAGNDVERKSVSTSLVGCVLVNMTSRCECEGIEVGSWFGQSIVGSVVSSCSNHLYGTSIRSLNGGGSLLSLNSSFVSCLVDATNENKPFTTRTIITADHSLFSFKLCTFKGCSGTTGGAIYCSSINVGLSIDSCSFDSCSASGTGGAIYFQFPIGSTKTFTLKSSSFTSCSAKYDASLRIEDPGCLTISECVFMDSVATQFGGAMCLYKWDPATKGGAISNCLFQNCKQTDATSSFGGGAMFLNGCPSVQLSSLLFDECSAATGIGHVIYHHSTPVPTFSSTSISNCASSSKYSSSLIIARQTGQDFSNLLNQSLTTITLTALTAKVEGTAADVEVALNEAVSGPMLVVVSNVGGERVEVTDGIPDTARVLKFSMLSSIGSCSVSVGETGLLQTPLSDYSIVAAFLPGHVISFSTSPIFESPTIPPSLISAVCSLDASHTKVSVDFEGRDFEDGEYEMTLQDDSWLVVELKTDPDGKTKGSKDLGLIDPDSPWFERGTWIVKEVKSVTDSTMLIDIAHPVSFTIPTVARLSAIEVSELDASTKGKVTLSFSSVELEKGVEYTLTLVGQDAAHETLTRVVTTTSSGEIGELDEVLYPLETDTTRRAQQMKFGVLYKVPSLKATGRSNSVQVGSVGVQMPVEPVRLTTIEVIDETETSIRLVVTGSGFVPKETFTVEVSGVLTGSGSENSHTRTFTVVSSCATSASSSTLVLSSSSDSGSLQFGQTYTARKIHKGTNDGIVAGTPSFTTPPLPLLPSVSRVITAVIELNSQGILLSIVLTGEHLPSDSAFDLTLNDRITIPVSFTSSTKGKSEVVMLGLDGGLDFGSTYLITDLCTGGLKIIADGISISTPPKPSELTISVCSDDAGDSSMIRSGADVSTCLRLERAWEIAERLSIANTMMRIVKPASLSTPLLVSSLPFELTSGNMNQSLLSLSQPTSNTDSEPSLLSITNGECGLAHLTITTSSSSSFVFISAQSSTITIQMCSIERTSTTESNSNESICGWNTGFLHFVHSTTNMSSVTMTGLGSGGIIQKGGELTVSSGIFSDNGRTNSSFPSARQNIHCEGEGKLMIDSLTKGDGTKNSLSAWIDADDCSISGDPDIVSSPLFVPTLDSDTSSTNLDKKTNTIHFSLKGEMLVPCGLDVEVFEWDSEKSVKGASTLLQLDTLAITKWNETEIVGQVDLKTSLSSLNSSLQWRARLVFGDNRTTSNSFLFASASSTGKGNMSQGGTSSKMLWIIPVAVAALLAVGFLVMLVCFVRVRRDRKQKSDVLLSHQEMDAQNEADIEKVEIADDLLPNSTGPAHLCSKSIKSEFSDGSAEEMWTLKCDSDQTGEMVDVIELDGKEHTATKIRVVTTLHSKLHKEKSVLHPQLIQRQVVFGLSQVLSTLPTKDALTQLTSHWVLFDSKDRMFLQLSSGSGRGVGVSGGCEMKDVKRSNEGLRWGAPEQKEESTLSVCGVDVEKVSVFRLGLLLWEMETGEIPFKEVDAVNAHRQVVSGIRPDLTKVTNSSMRALIQNCLHQTPEHRPTLSTVTRNLYDITKDQPQ</sequence>
<protein>
    <recommendedName>
        <fullName evidence="2">Protein kinase domain-containing protein</fullName>
    </recommendedName>
</protein>
<feature type="domain" description="Protein kinase" evidence="2">
    <location>
        <begin position="1254"/>
        <end position="1576"/>
    </location>
</feature>
<feature type="transmembrane region" description="Helical" evidence="1">
    <location>
        <begin position="1274"/>
        <end position="1298"/>
    </location>
</feature>
<dbReference type="SUPFAM" id="SSF51126">
    <property type="entry name" value="Pectin lyase-like"/>
    <property type="match status" value="1"/>
</dbReference>
<feature type="transmembrane region" description="Helical" evidence="1">
    <location>
        <begin position="12"/>
        <end position="30"/>
    </location>
</feature>
<accession>A0ABQ9X4G0</accession>
<dbReference type="PANTHER" id="PTHR23257:SF963">
    <property type="entry name" value="AT08303P"/>
    <property type="match status" value="1"/>
</dbReference>
<organism evidence="3 4">
    <name type="scientific">Blattamonas nauphoetae</name>
    <dbReference type="NCBI Taxonomy" id="2049346"/>
    <lineage>
        <taxon>Eukaryota</taxon>
        <taxon>Metamonada</taxon>
        <taxon>Preaxostyla</taxon>
        <taxon>Oxymonadida</taxon>
        <taxon>Blattamonas</taxon>
    </lineage>
</organism>
<dbReference type="InterPro" id="IPR011009">
    <property type="entry name" value="Kinase-like_dom_sf"/>
</dbReference>
<keyword evidence="1" id="KW-0812">Transmembrane</keyword>
<proteinExistence type="predicted"/>
<dbReference type="PROSITE" id="PS50011">
    <property type="entry name" value="PROTEIN_KINASE_DOM"/>
    <property type="match status" value="1"/>
</dbReference>
<dbReference type="SUPFAM" id="SSF56112">
    <property type="entry name" value="Protein kinase-like (PK-like)"/>
    <property type="match status" value="1"/>
</dbReference>
<dbReference type="Gene3D" id="1.10.510.10">
    <property type="entry name" value="Transferase(Phosphotransferase) domain 1"/>
    <property type="match status" value="1"/>
</dbReference>
<dbReference type="Proteomes" id="UP001281761">
    <property type="component" value="Unassembled WGS sequence"/>
</dbReference>
<dbReference type="InterPro" id="IPR001245">
    <property type="entry name" value="Ser-Thr/Tyr_kinase_cat_dom"/>
</dbReference>
<dbReference type="EMBL" id="JARBJD010000256">
    <property type="protein sequence ID" value="KAK2945536.1"/>
    <property type="molecule type" value="Genomic_DNA"/>
</dbReference>
<keyword evidence="4" id="KW-1185">Reference proteome</keyword>
<evidence type="ECO:0000259" key="2">
    <source>
        <dbReference type="PROSITE" id="PS50011"/>
    </source>
</evidence>
<evidence type="ECO:0000313" key="3">
    <source>
        <dbReference type="EMBL" id="KAK2945536.1"/>
    </source>
</evidence>
<name>A0ABQ9X4G0_9EUKA</name>
<dbReference type="PANTHER" id="PTHR23257">
    <property type="entry name" value="SERINE-THREONINE PROTEIN KINASE"/>
    <property type="match status" value="1"/>
</dbReference>
<evidence type="ECO:0000313" key="4">
    <source>
        <dbReference type="Proteomes" id="UP001281761"/>
    </source>
</evidence>
<keyword evidence="1" id="KW-1133">Transmembrane helix</keyword>
<gene>
    <name evidence="3" type="ORF">BLNAU_19534</name>
</gene>
<keyword evidence="1" id="KW-0472">Membrane</keyword>
<dbReference type="InterPro" id="IPR000719">
    <property type="entry name" value="Prot_kinase_dom"/>
</dbReference>
<reference evidence="3 4" key="1">
    <citation type="journal article" date="2022" name="bioRxiv">
        <title>Genomics of Preaxostyla Flagellates Illuminates Evolutionary Transitions and the Path Towards Mitochondrial Loss.</title>
        <authorList>
            <person name="Novak L.V.F."/>
            <person name="Treitli S.C."/>
            <person name="Pyrih J."/>
            <person name="Halakuc P."/>
            <person name="Pipaliya S.V."/>
            <person name="Vacek V."/>
            <person name="Brzon O."/>
            <person name="Soukal P."/>
            <person name="Eme L."/>
            <person name="Dacks J.B."/>
            <person name="Karnkowska A."/>
            <person name="Elias M."/>
            <person name="Hampl V."/>
        </authorList>
    </citation>
    <scope>NUCLEOTIDE SEQUENCE [LARGE SCALE GENOMIC DNA]</scope>
    <source>
        <strain evidence="3">NAU3</strain>
        <tissue evidence="3">Gut</tissue>
    </source>
</reference>
<evidence type="ECO:0000256" key="1">
    <source>
        <dbReference type="SAM" id="Phobius"/>
    </source>
</evidence>
<dbReference type="InterPro" id="IPR050167">
    <property type="entry name" value="Ser_Thr_protein_kinase"/>
</dbReference>
<comment type="caution">
    <text evidence="3">The sequence shown here is derived from an EMBL/GenBank/DDBJ whole genome shotgun (WGS) entry which is preliminary data.</text>
</comment>
<dbReference type="InterPro" id="IPR011050">
    <property type="entry name" value="Pectin_lyase_fold/virulence"/>
</dbReference>
<dbReference type="Pfam" id="PF07714">
    <property type="entry name" value="PK_Tyr_Ser-Thr"/>
    <property type="match status" value="1"/>
</dbReference>